<keyword evidence="3" id="KW-1185">Reference proteome</keyword>
<dbReference type="InterPro" id="IPR001387">
    <property type="entry name" value="Cro/C1-type_HTH"/>
</dbReference>
<evidence type="ECO:0000256" key="1">
    <source>
        <dbReference type="ARBA" id="ARBA00004123"/>
    </source>
</evidence>
<dbReference type="SUPFAM" id="SSF46689">
    <property type="entry name" value="Homeodomain-like"/>
    <property type="match status" value="1"/>
</dbReference>
<proteinExistence type="predicted"/>
<comment type="caution">
    <text evidence="2">The sequence shown here is derived from an EMBL/GenBank/DDBJ whole genome shotgun (WGS) entry which is preliminary data.</text>
</comment>
<protein>
    <recommendedName>
        <fullName evidence="4">Transposase Tc1-like domain-containing protein</fullName>
    </recommendedName>
</protein>
<evidence type="ECO:0000313" key="2">
    <source>
        <dbReference type="EMBL" id="GBN40835.1"/>
    </source>
</evidence>
<accession>A0A4Y2NMU0</accession>
<name>A0A4Y2NMU0_ARAVE</name>
<dbReference type="AlphaFoldDB" id="A0A4Y2NMU0"/>
<evidence type="ECO:0008006" key="4">
    <source>
        <dbReference type="Google" id="ProtNLM"/>
    </source>
</evidence>
<dbReference type="Proteomes" id="UP000499080">
    <property type="component" value="Unassembled WGS sequence"/>
</dbReference>
<gene>
    <name evidence="2" type="ORF">AVEN_274479_1</name>
</gene>
<comment type="subcellular location">
    <subcellularLocation>
        <location evidence="1">Nucleus</location>
    </subcellularLocation>
</comment>
<evidence type="ECO:0000313" key="3">
    <source>
        <dbReference type="Proteomes" id="UP000499080"/>
    </source>
</evidence>
<dbReference type="InterPro" id="IPR009057">
    <property type="entry name" value="Homeodomain-like_sf"/>
</dbReference>
<sequence>MSRRSRLPDSLSWRAVGWMEMDLSQADVARRLNVSRSVIQRLWDQYQSENSVARRHVSVRPRVTTPVEHRFLDLSARRRRSTAVPQLVVFVVLVASGRRISVTTVRRRLRNAGLYGSRPVVCIPSTDDREWPAYVGQDNTFPGTDSNEILYSSQTGPDSHWRPIQSVC</sequence>
<organism evidence="2 3">
    <name type="scientific">Araneus ventricosus</name>
    <name type="common">Orbweaver spider</name>
    <name type="synonym">Epeira ventricosa</name>
    <dbReference type="NCBI Taxonomy" id="182803"/>
    <lineage>
        <taxon>Eukaryota</taxon>
        <taxon>Metazoa</taxon>
        <taxon>Ecdysozoa</taxon>
        <taxon>Arthropoda</taxon>
        <taxon>Chelicerata</taxon>
        <taxon>Arachnida</taxon>
        <taxon>Araneae</taxon>
        <taxon>Araneomorphae</taxon>
        <taxon>Entelegynae</taxon>
        <taxon>Araneoidea</taxon>
        <taxon>Araneidae</taxon>
        <taxon>Araneus</taxon>
    </lineage>
</organism>
<dbReference type="CDD" id="cd00093">
    <property type="entry name" value="HTH_XRE"/>
    <property type="match status" value="1"/>
</dbReference>
<reference evidence="2 3" key="1">
    <citation type="journal article" date="2019" name="Sci. Rep.">
        <title>Orb-weaving spider Araneus ventricosus genome elucidates the spidroin gene catalogue.</title>
        <authorList>
            <person name="Kono N."/>
            <person name="Nakamura H."/>
            <person name="Ohtoshi R."/>
            <person name="Moran D.A.P."/>
            <person name="Shinohara A."/>
            <person name="Yoshida Y."/>
            <person name="Fujiwara M."/>
            <person name="Mori M."/>
            <person name="Tomita M."/>
            <person name="Arakawa K."/>
        </authorList>
    </citation>
    <scope>NUCLEOTIDE SEQUENCE [LARGE SCALE GENOMIC DNA]</scope>
</reference>
<dbReference type="GO" id="GO:0005634">
    <property type="term" value="C:nucleus"/>
    <property type="evidence" value="ECO:0007669"/>
    <property type="project" value="UniProtKB-SubCell"/>
</dbReference>
<dbReference type="EMBL" id="BGPR01128920">
    <property type="protein sequence ID" value="GBN40835.1"/>
    <property type="molecule type" value="Genomic_DNA"/>
</dbReference>